<proteinExistence type="predicted"/>
<organism evidence="1 2">
    <name type="scientific">Litorisediminicola beolgyonensis</name>
    <dbReference type="NCBI Taxonomy" id="1173614"/>
    <lineage>
        <taxon>Bacteria</taxon>
        <taxon>Pseudomonadati</taxon>
        <taxon>Pseudomonadota</taxon>
        <taxon>Alphaproteobacteria</taxon>
        <taxon>Rhodobacterales</taxon>
        <taxon>Paracoccaceae</taxon>
        <taxon>Litorisediminicola</taxon>
    </lineage>
</organism>
<dbReference type="EMBL" id="JBHTMU010000002">
    <property type="protein sequence ID" value="MFD1341131.1"/>
    <property type="molecule type" value="Genomic_DNA"/>
</dbReference>
<sequence length="97" mass="10463">MQSQTLSPALYNAAEEAFEAILTFDTDMGRVRVPTRLKAPVDLPTDMVEAGLIAEGRAALDRPGAMKSRIAAAPAEPPERRNGLIDIFFGFFGNRAA</sequence>
<dbReference type="RefSeq" id="WP_386801191.1">
    <property type="nucleotide sequence ID" value="NZ_JBHTMU010000002.1"/>
</dbReference>
<reference evidence="2" key="1">
    <citation type="journal article" date="2019" name="Int. J. Syst. Evol. Microbiol.">
        <title>The Global Catalogue of Microorganisms (GCM) 10K type strain sequencing project: providing services to taxonomists for standard genome sequencing and annotation.</title>
        <authorList>
            <consortium name="The Broad Institute Genomics Platform"/>
            <consortium name="The Broad Institute Genome Sequencing Center for Infectious Disease"/>
            <person name="Wu L."/>
            <person name="Ma J."/>
        </authorList>
    </citation>
    <scope>NUCLEOTIDE SEQUENCE [LARGE SCALE GENOMIC DNA]</scope>
    <source>
        <strain evidence="2">CCUG 62953</strain>
    </source>
</reference>
<name>A0ABW3ZDH0_9RHOB</name>
<dbReference type="Proteomes" id="UP001597135">
    <property type="component" value="Unassembled WGS sequence"/>
</dbReference>
<gene>
    <name evidence="1" type="ORF">ACFQ4E_01740</name>
</gene>
<evidence type="ECO:0000313" key="2">
    <source>
        <dbReference type="Proteomes" id="UP001597135"/>
    </source>
</evidence>
<accession>A0ABW3ZDH0</accession>
<evidence type="ECO:0000313" key="1">
    <source>
        <dbReference type="EMBL" id="MFD1341131.1"/>
    </source>
</evidence>
<evidence type="ECO:0008006" key="3">
    <source>
        <dbReference type="Google" id="ProtNLM"/>
    </source>
</evidence>
<comment type="caution">
    <text evidence="1">The sequence shown here is derived from an EMBL/GenBank/DDBJ whole genome shotgun (WGS) entry which is preliminary data.</text>
</comment>
<keyword evidence="2" id="KW-1185">Reference proteome</keyword>
<protein>
    <recommendedName>
        <fullName evidence="3">SpoVT-AbrB domain-containing protein</fullName>
    </recommendedName>
</protein>